<comment type="caution">
    <text evidence="2">The sequence shown here is derived from an EMBL/GenBank/DDBJ whole genome shotgun (WGS) entry which is preliminary data.</text>
</comment>
<dbReference type="EMBL" id="CALNXJ010000011">
    <property type="protein sequence ID" value="CAH3108471.1"/>
    <property type="molecule type" value="Genomic_DNA"/>
</dbReference>
<dbReference type="AlphaFoldDB" id="A0AAU9WB73"/>
<dbReference type="Proteomes" id="UP001159428">
    <property type="component" value="Unassembled WGS sequence"/>
</dbReference>
<protein>
    <submittedName>
        <fullName evidence="2">Uncharacterized protein</fullName>
    </submittedName>
</protein>
<feature type="compositionally biased region" description="Polar residues" evidence="1">
    <location>
        <begin position="72"/>
        <end position="87"/>
    </location>
</feature>
<gene>
    <name evidence="2" type="ORF">PMEA_00002565</name>
</gene>
<evidence type="ECO:0000256" key="1">
    <source>
        <dbReference type="SAM" id="MobiDB-lite"/>
    </source>
</evidence>
<accession>A0AAU9WB73</accession>
<keyword evidence="3" id="KW-1185">Reference proteome</keyword>
<evidence type="ECO:0000313" key="3">
    <source>
        <dbReference type="Proteomes" id="UP001159428"/>
    </source>
</evidence>
<sequence length="262" mass="30662">MSVDAECEESLTPRDVCSSIPQAHRGFINTQTCEGTYRIYERSYQHTYELNVRLNKALRNISCTTDQSVISNQNTPVAKQNEPQQGDLSDDNSNHTRKLQEGRSRSKSSRISIGVRRDREPSRLPWKKILNLFNKAKAIERYVRFHIVHGESHSSALKTILSFDYQSLVQKVQGYILLLIMFTFSKKGLQSTKRHEVFSSFYHEFVHFVRCHSIKCKKRNRKYFVSRAKLLQVILSQTWDLLLREIMQTILMNCYNLDQHSL</sequence>
<reference evidence="2 3" key="1">
    <citation type="submission" date="2022-05" db="EMBL/GenBank/DDBJ databases">
        <authorList>
            <consortium name="Genoscope - CEA"/>
            <person name="William W."/>
        </authorList>
    </citation>
    <scope>NUCLEOTIDE SEQUENCE [LARGE SCALE GENOMIC DNA]</scope>
</reference>
<evidence type="ECO:0000313" key="2">
    <source>
        <dbReference type="EMBL" id="CAH3108471.1"/>
    </source>
</evidence>
<feature type="region of interest" description="Disordered" evidence="1">
    <location>
        <begin position="72"/>
        <end position="116"/>
    </location>
</feature>
<feature type="compositionally biased region" description="Basic and acidic residues" evidence="1">
    <location>
        <begin position="92"/>
        <end position="104"/>
    </location>
</feature>
<proteinExistence type="predicted"/>
<name>A0AAU9WB73_9CNID</name>
<organism evidence="2 3">
    <name type="scientific">Pocillopora meandrina</name>
    <dbReference type="NCBI Taxonomy" id="46732"/>
    <lineage>
        <taxon>Eukaryota</taxon>
        <taxon>Metazoa</taxon>
        <taxon>Cnidaria</taxon>
        <taxon>Anthozoa</taxon>
        <taxon>Hexacorallia</taxon>
        <taxon>Scleractinia</taxon>
        <taxon>Astrocoeniina</taxon>
        <taxon>Pocilloporidae</taxon>
        <taxon>Pocillopora</taxon>
    </lineage>
</organism>